<evidence type="ECO:0000256" key="14">
    <source>
        <dbReference type="ARBA" id="ARBA00049551"/>
    </source>
</evidence>
<keyword evidence="5 15" id="KW-0813">Transport</keyword>
<feature type="transmembrane region" description="Helical" evidence="15">
    <location>
        <begin position="87"/>
        <end position="109"/>
    </location>
</feature>
<keyword evidence="10 15" id="KW-1133">Transmembrane helix</keyword>
<comment type="catalytic activity">
    <reaction evidence="14 15">
        <text>a ubiquinone + NADH + 5 H(+)(in) = a ubiquinol + NAD(+) + 4 H(+)(out)</text>
        <dbReference type="Rhea" id="RHEA:29091"/>
        <dbReference type="Rhea" id="RHEA-COMP:9565"/>
        <dbReference type="Rhea" id="RHEA-COMP:9566"/>
        <dbReference type="ChEBI" id="CHEBI:15378"/>
        <dbReference type="ChEBI" id="CHEBI:16389"/>
        <dbReference type="ChEBI" id="CHEBI:17976"/>
        <dbReference type="ChEBI" id="CHEBI:57540"/>
        <dbReference type="ChEBI" id="CHEBI:57945"/>
        <dbReference type="EC" id="7.1.1.2"/>
    </reaction>
</comment>
<evidence type="ECO:0000256" key="11">
    <source>
        <dbReference type="ARBA" id="ARBA00023027"/>
    </source>
</evidence>
<dbReference type="PANTHER" id="PTHR11435">
    <property type="entry name" value="NADH UBIQUINONE OXIDOREDUCTASE SUBUNIT ND6"/>
    <property type="match status" value="1"/>
</dbReference>
<evidence type="ECO:0000256" key="4">
    <source>
        <dbReference type="ARBA" id="ARBA00021095"/>
    </source>
</evidence>
<dbReference type="InterPro" id="IPR050269">
    <property type="entry name" value="ComplexI_Subunit6"/>
</dbReference>
<dbReference type="EC" id="7.1.1.2" evidence="3 15"/>
<evidence type="ECO:0000256" key="9">
    <source>
        <dbReference type="ARBA" id="ARBA00022982"/>
    </source>
</evidence>
<dbReference type="Gene3D" id="1.20.120.1200">
    <property type="entry name" value="NADH-ubiquinone/plastoquinone oxidoreductase chain 6, subunit NuoJ"/>
    <property type="match status" value="1"/>
</dbReference>
<keyword evidence="15" id="KW-0830">Ubiquinone</keyword>
<evidence type="ECO:0000256" key="15">
    <source>
        <dbReference type="RuleBase" id="RU004430"/>
    </source>
</evidence>
<keyword evidence="13 15" id="KW-0472">Membrane</keyword>
<organism evidence="16">
    <name type="scientific">Phodopus sungorus</name>
    <name type="common">Striped hairy-footed hamster</name>
    <name type="synonym">Djungarian hamster</name>
    <dbReference type="NCBI Taxonomy" id="10044"/>
    <lineage>
        <taxon>Eukaryota</taxon>
        <taxon>Metazoa</taxon>
        <taxon>Chordata</taxon>
        <taxon>Craniata</taxon>
        <taxon>Vertebrata</taxon>
        <taxon>Euteleostomi</taxon>
        <taxon>Mammalia</taxon>
        <taxon>Eutheria</taxon>
        <taxon>Euarchontoglires</taxon>
        <taxon>Glires</taxon>
        <taxon>Rodentia</taxon>
        <taxon>Myomorpha</taxon>
        <taxon>Muroidea</taxon>
        <taxon>Cricetidae</taxon>
        <taxon>Cricetinae</taxon>
        <taxon>Phodopus</taxon>
    </lineage>
</organism>
<evidence type="ECO:0000256" key="12">
    <source>
        <dbReference type="ARBA" id="ARBA00023128"/>
    </source>
</evidence>
<evidence type="ECO:0000256" key="7">
    <source>
        <dbReference type="ARBA" id="ARBA00022692"/>
    </source>
</evidence>
<keyword evidence="11 15" id="KW-0520">NAD</keyword>
<dbReference type="CTD" id="4541"/>
<dbReference type="GeneID" id="40488979"/>
<proteinExistence type="inferred from homology"/>
<keyword evidence="12 15" id="KW-0496">Mitochondrion</keyword>
<geneLocation type="mitochondrion" evidence="16"/>
<evidence type="ECO:0000256" key="8">
    <source>
        <dbReference type="ARBA" id="ARBA00022967"/>
    </source>
</evidence>
<comment type="subcellular location">
    <subcellularLocation>
        <location evidence="1 15">Mitochondrion membrane</location>
        <topology evidence="1 15">Multi-pass membrane protein</topology>
    </subcellularLocation>
</comment>
<dbReference type="InterPro" id="IPR042106">
    <property type="entry name" value="Nuo/plastoQ_OxRdtase_6_NuoJ"/>
</dbReference>
<evidence type="ECO:0000256" key="3">
    <source>
        <dbReference type="ARBA" id="ARBA00012944"/>
    </source>
</evidence>
<evidence type="ECO:0000256" key="5">
    <source>
        <dbReference type="ARBA" id="ARBA00022448"/>
    </source>
</evidence>
<comment type="function">
    <text evidence="15">Core subunit of the mitochondrial membrane respiratory chain NADH dehydrogenase (Complex I) which catalyzes electron transfer from NADH through the respiratory chain, using ubiquinone as an electron acceptor. Essential for the catalytic activity and assembly of complex I.</text>
</comment>
<keyword evidence="7 15" id="KW-0812">Transmembrane</keyword>
<evidence type="ECO:0000256" key="6">
    <source>
        <dbReference type="ARBA" id="ARBA00022660"/>
    </source>
</evidence>
<evidence type="ECO:0000256" key="13">
    <source>
        <dbReference type="ARBA" id="ARBA00023136"/>
    </source>
</evidence>
<dbReference type="RefSeq" id="YP_009655133.1">
    <property type="nucleotide sequence ID" value="NC_042823.1"/>
</dbReference>
<evidence type="ECO:0000313" key="16">
    <source>
        <dbReference type="EMBL" id="QCL17064.1"/>
    </source>
</evidence>
<dbReference type="AlphaFoldDB" id="A0A4P8DN67"/>
<keyword evidence="6 15" id="KW-0679">Respiratory chain</keyword>
<dbReference type="EMBL" id="MH166880">
    <property type="protein sequence ID" value="QCL17064.1"/>
    <property type="molecule type" value="Genomic_DNA"/>
</dbReference>
<protein>
    <recommendedName>
        <fullName evidence="4 15">NADH-ubiquinone oxidoreductase chain 6</fullName>
        <ecNumber evidence="3 15">7.1.1.2</ecNumber>
    </recommendedName>
</protein>
<keyword evidence="8 15" id="KW-1278">Translocase</keyword>
<dbReference type="GO" id="GO:0008137">
    <property type="term" value="F:NADH dehydrogenase (ubiquinone) activity"/>
    <property type="evidence" value="ECO:0007669"/>
    <property type="project" value="UniProtKB-UniRule"/>
</dbReference>
<sequence length="174" mass="18593">MTEYIYILSSLVAIGCLGTSLKPSPIYGGLCLIISGCAGCLAVLGFGGSFLGLMVFLIYLGGMMVVFGYTTAMSVDEYPETWVSSWLFLGILVMSVFMELGVVFVNSYYEGSDMLLDLNSMGGWVVYDSDDLGLMGEGGAGVAALYSCSAWLMVVSGWTLFMGIFIIIEITRGS</sequence>
<evidence type="ECO:0000256" key="10">
    <source>
        <dbReference type="ARBA" id="ARBA00022989"/>
    </source>
</evidence>
<feature type="transmembrane region" description="Helical" evidence="15">
    <location>
        <begin position="26"/>
        <end position="47"/>
    </location>
</feature>
<gene>
    <name evidence="16" type="primary">ND6</name>
</gene>
<dbReference type="Pfam" id="PF00499">
    <property type="entry name" value="Oxidored_q3"/>
    <property type="match status" value="1"/>
</dbReference>
<feature type="transmembrane region" description="Helical" evidence="15">
    <location>
        <begin position="143"/>
        <end position="168"/>
    </location>
</feature>
<evidence type="ECO:0000256" key="2">
    <source>
        <dbReference type="ARBA" id="ARBA00005698"/>
    </source>
</evidence>
<dbReference type="PANTHER" id="PTHR11435:SF1">
    <property type="entry name" value="NADH-UBIQUINONE OXIDOREDUCTASE CHAIN 6"/>
    <property type="match status" value="1"/>
</dbReference>
<name>A0A4P8DN67_PHOSU</name>
<accession>A0A4P8DN67</accession>
<keyword evidence="9 15" id="KW-0249">Electron transport</keyword>
<feature type="transmembrane region" description="Helical" evidence="15">
    <location>
        <begin position="53"/>
        <end position="75"/>
    </location>
</feature>
<evidence type="ECO:0000256" key="1">
    <source>
        <dbReference type="ARBA" id="ARBA00004225"/>
    </source>
</evidence>
<comment type="similarity">
    <text evidence="2 15">Belongs to the complex I subunit 6 family.</text>
</comment>
<dbReference type="InterPro" id="IPR001457">
    <property type="entry name" value="NADH_UbQ/plastoQ_OxRdtase_su6"/>
</dbReference>
<dbReference type="GO" id="GO:0031966">
    <property type="term" value="C:mitochondrial membrane"/>
    <property type="evidence" value="ECO:0007669"/>
    <property type="project" value="UniProtKB-SubCell"/>
</dbReference>
<reference evidence="16" key="1">
    <citation type="submission" date="2018-04" db="EMBL/GenBank/DDBJ databases">
        <title>The complete mitochondrial genome of Phodopus sungorus.</title>
        <authorList>
            <person name="Ding L."/>
            <person name="Liao J."/>
        </authorList>
    </citation>
    <scope>NUCLEOTIDE SEQUENCE</scope>
</reference>